<dbReference type="InterPro" id="IPR041522">
    <property type="entry name" value="CdaR_GGDEF"/>
</dbReference>
<name>A0A5E4X978_9BURK</name>
<evidence type="ECO:0000256" key="1">
    <source>
        <dbReference type="ARBA" id="ARBA00006754"/>
    </source>
</evidence>
<sequence length="516" mass="56599">MLREARLVAGHQAQRCDIQSVCIAESISPVPPERCAQLLLTTGGDWPRDEAGARQVIRALAASGVAAVVLSTTPHLPSFPPSSIREAQASALPLLEISGDIAFYRLAHDVHAHLVHKRIDLMQRCDEINRTLTITALSANSLDDLAQALGLCLGRTVRFLSADGTAMGTYLTAGYAPAPAMHRGAYLQYLQDHRVIERMNAEMAPVIVERCDAGDAPRRLVSAMRIGGDIAGFAMIDENATPIGPTEIRAIEHASLIGALHLSHARALHLQEERLGYSMVAALLEGKFVETPAALERARMSGWDAQAPYRICLMLLGEPLPLSREGFSRREQWVERLRRYLDDIGQPPLIVVSLNQIRFLLSPGVAPASLWRQLGHRTSALAVSREHVGIDGMAKGGEDVQSLLPSLKPGKIHYFEQIMFPRALLGDANARALFIDSQLGPLLADKRQKPLLETLRALCEEGFQWAATARRLNVHISTVHYRVERIEAMLGVDFDTQSSRFEVQVAMAMLGLTEDS</sequence>
<dbReference type="InterPro" id="IPR051448">
    <property type="entry name" value="CdaR-like_regulators"/>
</dbReference>
<dbReference type="PANTHER" id="PTHR33744">
    <property type="entry name" value="CARBOHYDRATE DIACID REGULATOR"/>
    <property type="match status" value="1"/>
</dbReference>
<feature type="domain" description="Purine catabolism PurC-like" evidence="2">
    <location>
        <begin position="2"/>
        <end position="114"/>
    </location>
</feature>
<keyword evidence="6" id="KW-1185">Reference proteome</keyword>
<reference evidence="5 6" key="1">
    <citation type="submission" date="2019-08" db="EMBL/GenBank/DDBJ databases">
        <authorList>
            <person name="Peeters C."/>
        </authorList>
    </citation>
    <scope>NUCLEOTIDE SEQUENCE [LARGE SCALE GENOMIC DNA]</scope>
    <source>
        <strain evidence="5 6">LMG 31108</strain>
    </source>
</reference>
<dbReference type="InterPro" id="IPR012914">
    <property type="entry name" value="PucR_dom"/>
</dbReference>
<dbReference type="Pfam" id="PF07905">
    <property type="entry name" value="PucR"/>
    <property type="match status" value="1"/>
</dbReference>
<protein>
    <submittedName>
        <fullName evidence="5">CdaR family transcriptional regulator</fullName>
    </submittedName>
</protein>
<gene>
    <name evidence="5" type="ORF">PAN31108_03716</name>
</gene>
<evidence type="ECO:0000259" key="3">
    <source>
        <dbReference type="Pfam" id="PF13556"/>
    </source>
</evidence>
<organism evidence="5 6">
    <name type="scientific">Pandoraea anhela</name>
    <dbReference type="NCBI Taxonomy" id="2508295"/>
    <lineage>
        <taxon>Bacteria</taxon>
        <taxon>Pseudomonadati</taxon>
        <taxon>Pseudomonadota</taxon>
        <taxon>Betaproteobacteria</taxon>
        <taxon>Burkholderiales</taxon>
        <taxon>Burkholderiaceae</taxon>
        <taxon>Pandoraea</taxon>
    </lineage>
</organism>
<evidence type="ECO:0000313" key="5">
    <source>
        <dbReference type="EMBL" id="VVE32725.1"/>
    </source>
</evidence>
<dbReference type="EMBL" id="CABPSB010000015">
    <property type="protein sequence ID" value="VVE32725.1"/>
    <property type="molecule type" value="Genomic_DNA"/>
</dbReference>
<evidence type="ECO:0000313" key="6">
    <source>
        <dbReference type="Proteomes" id="UP000406256"/>
    </source>
</evidence>
<dbReference type="Pfam" id="PF17853">
    <property type="entry name" value="GGDEF_2"/>
    <property type="match status" value="1"/>
</dbReference>
<dbReference type="PANTHER" id="PTHR33744:SF7">
    <property type="entry name" value="PUCR FAMILY TRANSCRIPTIONAL REGULATOR"/>
    <property type="match status" value="1"/>
</dbReference>
<dbReference type="Pfam" id="PF13556">
    <property type="entry name" value="HTH_30"/>
    <property type="match status" value="1"/>
</dbReference>
<dbReference type="OrthoDB" id="8450798at2"/>
<dbReference type="InterPro" id="IPR025736">
    <property type="entry name" value="PucR_C-HTH_dom"/>
</dbReference>
<dbReference type="Proteomes" id="UP000406256">
    <property type="component" value="Unassembled WGS sequence"/>
</dbReference>
<feature type="domain" description="CdaR GGDEF-like" evidence="4">
    <location>
        <begin position="291"/>
        <end position="395"/>
    </location>
</feature>
<evidence type="ECO:0000259" key="2">
    <source>
        <dbReference type="Pfam" id="PF07905"/>
    </source>
</evidence>
<feature type="domain" description="PucR C-terminal helix-turn-helix" evidence="3">
    <location>
        <begin position="451"/>
        <end position="508"/>
    </location>
</feature>
<accession>A0A5E4X978</accession>
<comment type="similarity">
    <text evidence="1">Belongs to the CdaR family.</text>
</comment>
<evidence type="ECO:0000259" key="4">
    <source>
        <dbReference type="Pfam" id="PF17853"/>
    </source>
</evidence>
<dbReference type="Gene3D" id="1.10.10.2840">
    <property type="entry name" value="PucR C-terminal helix-turn-helix domain"/>
    <property type="match status" value="1"/>
</dbReference>
<dbReference type="AlphaFoldDB" id="A0A5E4X978"/>
<proteinExistence type="inferred from homology"/>
<dbReference type="InterPro" id="IPR042070">
    <property type="entry name" value="PucR_C-HTH_sf"/>
</dbReference>